<dbReference type="AlphaFoldDB" id="A0AAV7W0N1"/>
<protein>
    <submittedName>
        <fullName evidence="3">Uncharacterized protein</fullName>
    </submittedName>
</protein>
<proteinExistence type="predicted"/>
<comment type="caution">
    <text evidence="3">The sequence shown here is derived from an EMBL/GenBank/DDBJ whole genome shotgun (WGS) entry which is preliminary data.</text>
</comment>
<evidence type="ECO:0000313" key="3">
    <source>
        <dbReference type="EMBL" id="KAJ1207043.1"/>
    </source>
</evidence>
<organism evidence="3 4">
    <name type="scientific">Pleurodeles waltl</name>
    <name type="common">Iberian ribbed newt</name>
    <dbReference type="NCBI Taxonomy" id="8319"/>
    <lineage>
        <taxon>Eukaryota</taxon>
        <taxon>Metazoa</taxon>
        <taxon>Chordata</taxon>
        <taxon>Craniata</taxon>
        <taxon>Vertebrata</taxon>
        <taxon>Euteleostomi</taxon>
        <taxon>Amphibia</taxon>
        <taxon>Batrachia</taxon>
        <taxon>Caudata</taxon>
        <taxon>Salamandroidea</taxon>
        <taxon>Salamandridae</taxon>
        <taxon>Pleurodelinae</taxon>
        <taxon>Pleurodeles</taxon>
    </lineage>
</organism>
<reference evidence="3" key="1">
    <citation type="journal article" date="2022" name="bioRxiv">
        <title>Sequencing and chromosome-scale assembly of the giantPleurodeles waltlgenome.</title>
        <authorList>
            <person name="Brown T."/>
            <person name="Elewa A."/>
            <person name="Iarovenko S."/>
            <person name="Subramanian E."/>
            <person name="Araus A.J."/>
            <person name="Petzold A."/>
            <person name="Susuki M."/>
            <person name="Suzuki K.-i.T."/>
            <person name="Hayashi T."/>
            <person name="Toyoda A."/>
            <person name="Oliveira C."/>
            <person name="Osipova E."/>
            <person name="Leigh N.D."/>
            <person name="Simon A."/>
            <person name="Yun M.H."/>
        </authorList>
    </citation>
    <scope>NUCLEOTIDE SEQUENCE</scope>
    <source>
        <strain evidence="3">20211129_DDA</strain>
        <tissue evidence="3">Liver</tissue>
    </source>
</reference>
<evidence type="ECO:0000256" key="1">
    <source>
        <dbReference type="SAM" id="Coils"/>
    </source>
</evidence>
<feature type="region of interest" description="Disordered" evidence="2">
    <location>
        <begin position="1"/>
        <end position="26"/>
    </location>
</feature>
<keyword evidence="1" id="KW-0175">Coiled coil</keyword>
<gene>
    <name evidence="3" type="ORF">NDU88_002435</name>
</gene>
<evidence type="ECO:0000313" key="4">
    <source>
        <dbReference type="Proteomes" id="UP001066276"/>
    </source>
</evidence>
<keyword evidence="4" id="KW-1185">Reference proteome</keyword>
<dbReference type="Proteomes" id="UP001066276">
    <property type="component" value="Chromosome 1_2"/>
</dbReference>
<sequence length="150" mass="17050">MGRTNPKQKWLKFDPPAGPTKSEMATQTSMEVRGTPLEGTAVFVAELYAEFRSIDAWLDTRLERMHERLDHQHARIEEADSRISSIENESAVTKQNLEKVEHMLNSAITKNEALEMRSCQNNIWIVGVSGTVNMGHYVEFVDRLLTDVCS</sequence>
<dbReference type="EMBL" id="JANPWB010000002">
    <property type="protein sequence ID" value="KAJ1207043.1"/>
    <property type="molecule type" value="Genomic_DNA"/>
</dbReference>
<evidence type="ECO:0000256" key="2">
    <source>
        <dbReference type="SAM" id="MobiDB-lite"/>
    </source>
</evidence>
<feature type="coiled-coil region" evidence="1">
    <location>
        <begin position="62"/>
        <end position="117"/>
    </location>
</feature>
<name>A0AAV7W0N1_PLEWA</name>
<dbReference type="Gene3D" id="3.90.20.10">
    <property type="match status" value="1"/>
</dbReference>
<accession>A0AAV7W0N1</accession>